<proteinExistence type="inferred from homology"/>
<dbReference type="InterPro" id="IPR003423">
    <property type="entry name" value="OMP_efflux"/>
</dbReference>
<reference evidence="3 4" key="1">
    <citation type="submission" date="2023-12" db="EMBL/GenBank/DDBJ databases">
        <title>Novel species of the genus Arcicella isolated from rivers.</title>
        <authorList>
            <person name="Lu H."/>
        </authorList>
    </citation>
    <scope>NUCLEOTIDE SEQUENCE [LARGE SCALE GENOMIC DNA]</scope>
    <source>
        <strain evidence="3 4">DC2W</strain>
    </source>
</reference>
<protein>
    <submittedName>
        <fullName evidence="3">TolC family protein</fullName>
    </submittedName>
</protein>
<sequence>MVWLKKNMFRIILFFIIGMSTLEANAQTVSTDILMAKALESEDFLVLLIESAIQFSPQTKKGLAAVEVANANLKVSKNALYSGISASSSYNYGTNYSAVNNPTGVIPGANSFTTSQTGFYNIGIGVQLPLISVLNRKHIIKAGQAQINSALAEQENVNLTIKQEVIGRFQALKLAKKILMLNSNSLQAAQSNYVMAEKQFAQNQNSIDQFSAVLEAYNKSKIEYETSLNTFQTVFMQLEAFVGVNLSTLLQQIK</sequence>
<organism evidence="3 4">
    <name type="scientific">Arcicella gelida</name>
    <dbReference type="NCBI Taxonomy" id="2984195"/>
    <lineage>
        <taxon>Bacteria</taxon>
        <taxon>Pseudomonadati</taxon>
        <taxon>Bacteroidota</taxon>
        <taxon>Cytophagia</taxon>
        <taxon>Cytophagales</taxon>
        <taxon>Flectobacillaceae</taxon>
        <taxon>Arcicella</taxon>
    </lineage>
</organism>
<evidence type="ECO:0000313" key="3">
    <source>
        <dbReference type="EMBL" id="MEA5403528.1"/>
    </source>
</evidence>
<dbReference type="SUPFAM" id="SSF56954">
    <property type="entry name" value="Outer membrane efflux proteins (OEP)"/>
    <property type="match status" value="1"/>
</dbReference>
<comment type="caution">
    <text evidence="3">The sequence shown here is derived from an EMBL/GenBank/DDBJ whole genome shotgun (WGS) entry which is preliminary data.</text>
</comment>
<dbReference type="Gene3D" id="1.20.1600.10">
    <property type="entry name" value="Outer membrane efflux proteins (OEP)"/>
    <property type="match status" value="1"/>
</dbReference>
<evidence type="ECO:0000256" key="2">
    <source>
        <dbReference type="SAM" id="SignalP"/>
    </source>
</evidence>
<gene>
    <name evidence="3" type="ORF">VB776_11450</name>
</gene>
<dbReference type="PANTHER" id="PTHR30203:SF23">
    <property type="entry name" value="OUTER MEMBRANE EFFLUX PROTEIN"/>
    <property type="match status" value="1"/>
</dbReference>
<feature type="signal peptide" evidence="2">
    <location>
        <begin position="1"/>
        <end position="26"/>
    </location>
</feature>
<dbReference type="PANTHER" id="PTHR30203">
    <property type="entry name" value="OUTER MEMBRANE CATION EFFLUX PROTEIN"/>
    <property type="match status" value="1"/>
</dbReference>
<comment type="similarity">
    <text evidence="1">Belongs to the outer membrane factor (OMF) (TC 1.B.17) family.</text>
</comment>
<keyword evidence="2" id="KW-0732">Signal</keyword>
<keyword evidence="4" id="KW-1185">Reference proteome</keyword>
<dbReference type="RefSeq" id="WP_323329106.1">
    <property type="nucleotide sequence ID" value="NZ_JAYGIL010000012.1"/>
</dbReference>
<dbReference type="EMBL" id="JAYGIL010000012">
    <property type="protein sequence ID" value="MEA5403528.1"/>
    <property type="molecule type" value="Genomic_DNA"/>
</dbReference>
<feature type="chain" id="PRO_5046590740" evidence="2">
    <location>
        <begin position="27"/>
        <end position="254"/>
    </location>
</feature>
<accession>A0ABU5S4V0</accession>
<evidence type="ECO:0000313" key="4">
    <source>
        <dbReference type="Proteomes" id="UP001303899"/>
    </source>
</evidence>
<dbReference type="Proteomes" id="UP001303899">
    <property type="component" value="Unassembled WGS sequence"/>
</dbReference>
<evidence type="ECO:0000256" key="1">
    <source>
        <dbReference type="ARBA" id="ARBA00007613"/>
    </source>
</evidence>
<dbReference type="Pfam" id="PF02321">
    <property type="entry name" value="OEP"/>
    <property type="match status" value="1"/>
</dbReference>
<name>A0ABU5S4V0_9BACT</name>
<dbReference type="InterPro" id="IPR010131">
    <property type="entry name" value="MdtP/NodT-like"/>
</dbReference>